<evidence type="ECO:0000256" key="3">
    <source>
        <dbReference type="ARBA" id="ARBA00023049"/>
    </source>
</evidence>
<reference evidence="5 6" key="1">
    <citation type="submission" date="2018-06" db="EMBL/GenBank/DDBJ databases">
        <title>Extensive metabolic versatility and redundancy in microbially diverse, dynamic hydrothermal sediments.</title>
        <authorList>
            <person name="Dombrowski N."/>
            <person name="Teske A."/>
            <person name="Baker B.J."/>
        </authorList>
    </citation>
    <scope>NUCLEOTIDE SEQUENCE [LARGE SCALE GENOMIC DNA]</scope>
    <source>
        <strain evidence="5">B20_G2</strain>
    </source>
</reference>
<dbReference type="InterPro" id="IPR035068">
    <property type="entry name" value="TldD/PmbA_N"/>
</dbReference>
<dbReference type="GO" id="GO:0006508">
    <property type="term" value="P:proteolysis"/>
    <property type="evidence" value="ECO:0007669"/>
    <property type="project" value="UniProtKB-KW"/>
</dbReference>
<dbReference type="InterPro" id="IPR002510">
    <property type="entry name" value="Metalloprtase-TldD/E_N"/>
</dbReference>
<keyword evidence="2" id="KW-0378">Hydrolase</keyword>
<dbReference type="Proteomes" id="UP000269499">
    <property type="component" value="Unassembled WGS sequence"/>
</dbReference>
<evidence type="ECO:0000256" key="1">
    <source>
        <dbReference type="ARBA" id="ARBA00022670"/>
    </source>
</evidence>
<keyword evidence="1" id="KW-0645">Protease</keyword>
<comment type="caution">
    <text evidence="5">The sequence shown here is derived from an EMBL/GenBank/DDBJ whole genome shotgun (WGS) entry which is preliminary data.</text>
</comment>
<proteinExistence type="predicted"/>
<dbReference type="PANTHER" id="PTHR30624">
    <property type="entry name" value="UNCHARACTERIZED PROTEIN TLDD AND PMBA"/>
    <property type="match status" value="1"/>
</dbReference>
<evidence type="ECO:0000259" key="4">
    <source>
        <dbReference type="Pfam" id="PF01523"/>
    </source>
</evidence>
<keyword evidence="3" id="KW-0482">Metalloprotease</keyword>
<dbReference type="SUPFAM" id="SSF111283">
    <property type="entry name" value="Putative modulator of DNA gyrase, PmbA/TldD"/>
    <property type="match status" value="1"/>
</dbReference>
<protein>
    <recommendedName>
        <fullName evidence="4">Metalloprotease TldD/E N-terminal domain-containing protein</fullName>
    </recommendedName>
</protein>
<accession>A0A497EZX8</accession>
<sequence>MSVVGGCCCLIDFDRVISLAEGRGADFVGVGFHDVVYELVVVDNGVLREYSINEKRGVGLSVVVDGFVGFAATNDVSGGSVGGLVDRAVSIAGAMRLAGRRVAFHKWRACRAGVSSKFRVDLLDVGSEEKIGVVVDAYKSGSEVEG</sequence>
<dbReference type="PANTHER" id="PTHR30624:SF10">
    <property type="entry name" value="CONSERVED PROTEIN"/>
    <property type="match status" value="1"/>
</dbReference>
<dbReference type="GO" id="GO:0008237">
    <property type="term" value="F:metallopeptidase activity"/>
    <property type="evidence" value="ECO:0007669"/>
    <property type="project" value="UniProtKB-KW"/>
</dbReference>
<organism evidence="5 6">
    <name type="scientific">Thermoproteota archaeon</name>
    <dbReference type="NCBI Taxonomy" id="2056631"/>
    <lineage>
        <taxon>Archaea</taxon>
        <taxon>Thermoproteota</taxon>
    </lineage>
</organism>
<name>A0A497EZX8_9CREN</name>
<dbReference type="AlphaFoldDB" id="A0A497EZX8"/>
<dbReference type="EMBL" id="QMRA01000124">
    <property type="protein sequence ID" value="RLE52280.1"/>
    <property type="molecule type" value="Genomic_DNA"/>
</dbReference>
<dbReference type="Gene3D" id="3.30.2290.10">
    <property type="entry name" value="PmbA/TldD superfamily"/>
    <property type="match status" value="1"/>
</dbReference>
<feature type="domain" description="Metalloprotease TldD/E N-terminal" evidence="4">
    <location>
        <begin position="31"/>
        <end position="92"/>
    </location>
</feature>
<dbReference type="GO" id="GO:0005829">
    <property type="term" value="C:cytosol"/>
    <property type="evidence" value="ECO:0007669"/>
    <property type="project" value="TreeGrafter"/>
</dbReference>
<dbReference type="Pfam" id="PF01523">
    <property type="entry name" value="PmbA_TldD_1st"/>
    <property type="match status" value="1"/>
</dbReference>
<evidence type="ECO:0000256" key="2">
    <source>
        <dbReference type="ARBA" id="ARBA00022801"/>
    </source>
</evidence>
<dbReference type="InterPro" id="IPR051463">
    <property type="entry name" value="Peptidase_U62_metallo"/>
</dbReference>
<evidence type="ECO:0000313" key="6">
    <source>
        <dbReference type="Proteomes" id="UP000269499"/>
    </source>
</evidence>
<evidence type="ECO:0000313" key="5">
    <source>
        <dbReference type="EMBL" id="RLE52280.1"/>
    </source>
</evidence>
<gene>
    <name evidence="5" type="ORF">DRJ26_04890</name>
</gene>
<dbReference type="InterPro" id="IPR036059">
    <property type="entry name" value="TldD/PmbA_sf"/>
</dbReference>